<reference evidence="2 3" key="1">
    <citation type="submission" date="2020-02" db="EMBL/GenBank/DDBJ databases">
        <title>Whole-genome analyses of novel actinobacteria.</title>
        <authorList>
            <person name="Sahin N."/>
        </authorList>
    </citation>
    <scope>NUCLEOTIDE SEQUENCE [LARGE SCALE GENOMIC DNA]</scope>
    <source>
        <strain evidence="2 3">KC13</strain>
    </source>
</reference>
<gene>
    <name evidence="2" type="ORF">G5C66_01660</name>
</gene>
<feature type="transmembrane region" description="Helical" evidence="1">
    <location>
        <begin position="16"/>
        <end position="40"/>
    </location>
</feature>
<keyword evidence="1" id="KW-0472">Membrane</keyword>
<accession>A0A6M1QP32</accession>
<feature type="transmembrane region" description="Helical" evidence="1">
    <location>
        <begin position="52"/>
        <end position="74"/>
    </location>
</feature>
<comment type="caution">
    <text evidence="2">The sequence shown here is derived from an EMBL/GenBank/DDBJ whole genome shotgun (WGS) entry which is preliminary data.</text>
</comment>
<keyword evidence="3" id="KW-1185">Reference proteome</keyword>
<evidence type="ECO:0000313" key="3">
    <source>
        <dbReference type="Proteomes" id="UP000483261"/>
    </source>
</evidence>
<sequence>MSGYTPSEKPGTDTTGLVLGILVTLFCCLPFGIVAIVKAVQGDGAGAKKWAGIGAAVGVVLIVLYIILIAVGAVSMGGSTTTY</sequence>
<evidence type="ECO:0000313" key="2">
    <source>
        <dbReference type="EMBL" id="NGN91445.1"/>
    </source>
</evidence>
<dbReference type="RefSeq" id="WP_165109054.1">
    <property type="nucleotide sequence ID" value="NZ_JAALAA010000001.1"/>
</dbReference>
<keyword evidence="1" id="KW-1133">Transmembrane helix</keyword>
<dbReference type="AlphaFoldDB" id="A0A6M1QP32"/>
<keyword evidence="1" id="KW-0812">Transmembrane</keyword>
<dbReference type="EMBL" id="JAALAA010000001">
    <property type="protein sequence ID" value="NGN91445.1"/>
    <property type="molecule type" value="Genomic_DNA"/>
</dbReference>
<evidence type="ECO:0000256" key="1">
    <source>
        <dbReference type="SAM" id="Phobius"/>
    </source>
</evidence>
<dbReference type="Proteomes" id="UP000483261">
    <property type="component" value="Unassembled WGS sequence"/>
</dbReference>
<protein>
    <submittedName>
        <fullName evidence="2">CD225/dispanin family protein</fullName>
    </submittedName>
</protein>
<proteinExistence type="predicted"/>
<name>A0A6M1QP32_9ACTN</name>
<organism evidence="2 3">
    <name type="scientific">Nocardioides turkmenicus</name>
    <dbReference type="NCBI Taxonomy" id="2711220"/>
    <lineage>
        <taxon>Bacteria</taxon>
        <taxon>Bacillati</taxon>
        <taxon>Actinomycetota</taxon>
        <taxon>Actinomycetes</taxon>
        <taxon>Propionibacteriales</taxon>
        <taxon>Nocardioidaceae</taxon>
        <taxon>Nocardioides</taxon>
    </lineage>
</organism>
<dbReference type="GO" id="GO:0016020">
    <property type="term" value="C:membrane"/>
    <property type="evidence" value="ECO:0007669"/>
    <property type="project" value="UniProtKB-SubCell"/>
</dbReference>